<evidence type="ECO:0000313" key="2">
    <source>
        <dbReference type="EMBL" id="KKS43720.1"/>
    </source>
</evidence>
<feature type="transmembrane region" description="Helical" evidence="1">
    <location>
        <begin position="12"/>
        <end position="33"/>
    </location>
</feature>
<sequence length="619" mass="69331">MNKDNKKHTKLLRVLLSLIIVLSAFGILGYFFAVKPGLVLVADAKEGVTLGKRVKQDLKTQDLTLWQKDLNETAVFLDRFKKHYRSFDYLSWVPFVSSYHQDSWEALKAADHGIKAGKIVLESLQPFAAALGLGTEGAGVSVDQKIAELVTVSPKIVPGITQALAELDALRQEFGKIDPNNYPVKLGNLVIRENIKNVANQLDNFKYVLANAKPLLNSLPQALGSPIPQTYLILFQNDKELRPTGGFISAYALVKLSNGKIQIIKSDDIYPLDQDRKILPAPKPIIDYLKVDGFYMRDTNFSPDFKKSMSDFEVYYAQSGSPAISGIIALDTHFVERMMELSGPLVVPGYTFDFAGSGYSSCRQGGIAFTAENVVCRLEVYAEKLMIGGGRDRKAMLGDLMEKLLDWLMHAPQDRWGQITNQVLGEAQGKHLLLYFHDKTLQELAENYNFAGKVKEFGGDYLGIYDANLAAAKSDLYMTRRVEKSILTKKDGSIQVKLTLTYANTGYADGWLNTTYRDYQRVYIPQGSTLINYSGGDLKPQVYDDLGKTVIANFIRVAPKSSTTVVYEYQLPFKTPKDRIFKMLIQKQGGIDMASYTVNFNGQVKSFQLTKDEEIEFRF</sequence>
<dbReference type="InterPro" id="IPR025101">
    <property type="entry name" value="DUF4012"/>
</dbReference>
<accession>A0A0G0Z4S3</accession>
<dbReference type="EMBL" id="LCCZ01000023">
    <property type="protein sequence ID" value="KKS43720.1"/>
    <property type="molecule type" value="Genomic_DNA"/>
</dbReference>
<keyword evidence="1" id="KW-0812">Transmembrane</keyword>
<evidence type="ECO:0008006" key="4">
    <source>
        <dbReference type="Google" id="ProtNLM"/>
    </source>
</evidence>
<keyword evidence="1" id="KW-1133">Transmembrane helix</keyword>
<dbReference type="Pfam" id="PF13196">
    <property type="entry name" value="DUF4012"/>
    <property type="match status" value="1"/>
</dbReference>
<dbReference type="Proteomes" id="UP000034875">
    <property type="component" value="Unassembled WGS sequence"/>
</dbReference>
<name>A0A0G0Z4S3_9BACT</name>
<reference evidence="2 3" key="1">
    <citation type="journal article" date="2015" name="Nature">
        <title>rRNA introns, odd ribosomes, and small enigmatic genomes across a large radiation of phyla.</title>
        <authorList>
            <person name="Brown C.T."/>
            <person name="Hug L.A."/>
            <person name="Thomas B.C."/>
            <person name="Sharon I."/>
            <person name="Castelle C.J."/>
            <person name="Singh A."/>
            <person name="Wilkins M.J."/>
            <person name="Williams K.H."/>
            <person name="Banfield J.F."/>
        </authorList>
    </citation>
    <scope>NUCLEOTIDE SEQUENCE [LARGE SCALE GENOMIC DNA]</scope>
</reference>
<keyword evidence="1" id="KW-0472">Membrane</keyword>
<evidence type="ECO:0000256" key="1">
    <source>
        <dbReference type="SAM" id="Phobius"/>
    </source>
</evidence>
<dbReference type="AlphaFoldDB" id="A0A0G0Z4S3"/>
<evidence type="ECO:0000313" key="3">
    <source>
        <dbReference type="Proteomes" id="UP000034875"/>
    </source>
</evidence>
<protein>
    <recommendedName>
        <fullName evidence="4">DUF4012 domain-containing protein</fullName>
    </recommendedName>
</protein>
<comment type="caution">
    <text evidence="2">The sequence shown here is derived from an EMBL/GenBank/DDBJ whole genome shotgun (WGS) entry which is preliminary data.</text>
</comment>
<organism evidence="2 3">
    <name type="scientific">candidate division CPR1 bacterium GW2011_GWA2_42_17</name>
    <dbReference type="NCBI Taxonomy" id="1618341"/>
    <lineage>
        <taxon>Bacteria</taxon>
        <taxon>candidate division CPR1</taxon>
    </lineage>
</organism>
<proteinExistence type="predicted"/>
<gene>
    <name evidence="2" type="ORF">UV05_C0023G0003</name>
</gene>